<proteinExistence type="predicted"/>
<comment type="caution">
    <text evidence="2">The sequence shown here is derived from an EMBL/GenBank/DDBJ whole genome shotgun (WGS) entry which is preliminary data.</text>
</comment>
<evidence type="ECO:0000256" key="1">
    <source>
        <dbReference type="SAM" id="Phobius"/>
    </source>
</evidence>
<dbReference type="Proteomes" id="UP000221394">
    <property type="component" value="Unassembled WGS sequence"/>
</dbReference>
<keyword evidence="3" id="KW-1185">Reference proteome</keyword>
<keyword evidence="1" id="KW-0812">Transmembrane</keyword>
<feature type="transmembrane region" description="Helical" evidence="1">
    <location>
        <begin position="56"/>
        <end position="74"/>
    </location>
</feature>
<evidence type="ECO:0000313" key="2">
    <source>
        <dbReference type="EMBL" id="PFG37189.1"/>
    </source>
</evidence>
<keyword evidence="1" id="KW-0472">Membrane</keyword>
<dbReference type="InterPro" id="IPR009732">
    <property type="entry name" value="DUF1304"/>
</dbReference>
<feature type="transmembrane region" description="Helical" evidence="1">
    <location>
        <begin position="81"/>
        <end position="102"/>
    </location>
</feature>
<dbReference type="OrthoDB" id="9803832at2"/>
<dbReference type="EMBL" id="PDJH01000001">
    <property type="protein sequence ID" value="PFG37189.1"/>
    <property type="molecule type" value="Genomic_DNA"/>
</dbReference>
<organism evidence="2 3">
    <name type="scientific">Flavimobilis soli</name>
    <dbReference type="NCBI Taxonomy" id="442709"/>
    <lineage>
        <taxon>Bacteria</taxon>
        <taxon>Bacillati</taxon>
        <taxon>Actinomycetota</taxon>
        <taxon>Actinomycetes</taxon>
        <taxon>Micrococcales</taxon>
        <taxon>Jonesiaceae</taxon>
        <taxon>Flavimobilis</taxon>
    </lineage>
</organism>
<dbReference type="Pfam" id="PF06993">
    <property type="entry name" value="DUF1304"/>
    <property type="match status" value="1"/>
</dbReference>
<dbReference type="AlphaFoldDB" id="A0A2A9EG40"/>
<keyword evidence="1" id="KW-1133">Transmembrane helix</keyword>
<sequence length="129" mass="12868">MVIAGLVLAGVAALVHVFIFYLESIAWTSARARAVFGTGTVEQAAVQQQLAFNQGFYNLFLAIAVALGIVLYAAGQTAVGATLVLTGAGSMAAAALVLLLSSPDKASAALKQGLAPALGVLALALGLAL</sequence>
<dbReference type="RefSeq" id="WP_098458272.1">
    <property type="nucleotide sequence ID" value="NZ_PDJH01000001.1"/>
</dbReference>
<reference evidence="2 3" key="1">
    <citation type="submission" date="2017-10" db="EMBL/GenBank/DDBJ databases">
        <title>Sequencing the genomes of 1000 actinobacteria strains.</title>
        <authorList>
            <person name="Klenk H.-P."/>
        </authorList>
    </citation>
    <scope>NUCLEOTIDE SEQUENCE [LARGE SCALE GENOMIC DNA]</scope>
    <source>
        <strain evidence="2 3">DSM 21574</strain>
    </source>
</reference>
<accession>A0A2A9EG40</accession>
<gene>
    <name evidence="2" type="ORF">ATL41_1940</name>
</gene>
<name>A0A2A9EG40_9MICO</name>
<evidence type="ECO:0000313" key="3">
    <source>
        <dbReference type="Proteomes" id="UP000221394"/>
    </source>
</evidence>
<protein>
    <submittedName>
        <fullName evidence="2">Putative membrane protein</fullName>
    </submittedName>
</protein>